<reference evidence="6 7" key="1">
    <citation type="submission" date="2019-11" db="EMBL/GenBank/DDBJ databases">
        <title>Characterization of Elizabethkingia argenteiflava sp. nov., isolated from inner surface of Soybean Pods.</title>
        <authorList>
            <person name="Mo S."/>
        </authorList>
    </citation>
    <scope>NUCLEOTIDE SEQUENCE [LARGE SCALE GENOMIC DNA]</scope>
    <source>
        <strain evidence="6 7">YB22</strain>
    </source>
</reference>
<sequence length="122" mass="13407">MSRPLFLLAVLPALACSLVKDKQAAKEKLTKVSYYSDSFNGRKTSNGEIFDNNKFTAAHVSLPFGSKVLLTNVSTGDTVTVKVNDRGPLHRGRGFDITKAAFKKLGDLRIGIMQVSYQIIEE</sequence>
<dbReference type="Pfam" id="PF03330">
    <property type="entry name" value="DPBB_1"/>
    <property type="match status" value="1"/>
</dbReference>
<name>A0A845PVM4_9FLAO</name>
<evidence type="ECO:0000256" key="4">
    <source>
        <dbReference type="RuleBase" id="RU003495"/>
    </source>
</evidence>
<evidence type="ECO:0000313" key="6">
    <source>
        <dbReference type="EMBL" id="NAW50160.1"/>
    </source>
</evidence>
<keyword evidence="2 3" id="KW-0961">Cell wall biogenesis/degradation</keyword>
<dbReference type="RefSeq" id="WP_166518525.1">
    <property type="nucleotide sequence ID" value="NZ_JAAABJ010000210.1"/>
</dbReference>
<proteinExistence type="inferred from homology"/>
<dbReference type="InterPro" id="IPR009009">
    <property type="entry name" value="RlpA-like_DPBB"/>
</dbReference>
<dbReference type="PANTHER" id="PTHR34183:SF1">
    <property type="entry name" value="ENDOLYTIC PEPTIDOGLYCAN TRANSGLYCOSYLASE RLPA"/>
    <property type="match status" value="1"/>
</dbReference>
<evidence type="ECO:0000259" key="5">
    <source>
        <dbReference type="Pfam" id="PF03330"/>
    </source>
</evidence>
<dbReference type="InterPro" id="IPR036908">
    <property type="entry name" value="RlpA-like_sf"/>
</dbReference>
<evidence type="ECO:0000256" key="3">
    <source>
        <dbReference type="HAMAP-Rule" id="MF_02071"/>
    </source>
</evidence>
<evidence type="ECO:0000313" key="7">
    <source>
        <dbReference type="Proteomes" id="UP000553459"/>
    </source>
</evidence>
<dbReference type="AlphaFoldDB" id="A0A845PVM4"/>
<accession>A0A845PVM4</accession>
<organism evidence="6 7">
    <name type="scientific">Elizabethkingia argenteiflava</name>
    <dbReference type="NCBI Taxonomy" id="2681556"/>
    <lineage>
        <taxon>Bacteria</taxon>
        <taxon>Pseudomonadati</taxon>
        <taxon>Bacteroidota</taxon>
        <taxon>Flavobacteriia</taxon>
        <taxon>Flavobacteriales</taxon>
        <taxon>Weeksellaceae</taxon>
        <taxon>Elizabethkingia</taxon>
    </lineage>
</organism>
<evidence type="ECO:0000256" key="2">
    <source>
        <dbReference type="ARBA" id="ARBA00023316"/>
    </source>
</evidence>
<dbReference type="Gene3D" id="2.40.40.10">
    <property type="entry name" value="RlpA-like domain"/>
    <property type="match status" value="1"/>
</dbReference>
<dbReference type="EC" id="4.2.2.-" evidence="3"/>
<dbReference type="GO" id="GO:0071555">
    <property type="term" value="P:cell wall organization"/>
    <property type="evidence" value="ECO:0007669"/>
    <property type="project" value="UniProtKB-KW"/>
</dbReference>
<dbReference type="InterPro" id="IPR012997">
    <property type="entry name" value="RplA"/>
</dbReference>
<dbReference type="GO" id="GO:0000270">
    <property type="term" value="P:peptidoglycan metabolic process"/>
    <property type="evidence" value="ECO:0007669"/>
    <property type="project" value="UniProtKB-UniRule"/>
</dbReference>
<gene>
    <name evidence="3" type="primary">rlpA</name>
    <name evidence="6" type="ORF">GNY06_01735</name>
</gene>
<dbReference type="Proteomes" id="UP000553459">
    <property type="component" value="Unassembled WGS sequence"/>
</dbReference>
<feature type="domain" description="RlpA-like protein double-psi beta-barrel" evidence="5">
    <location>
        <begin position="33"/>
        <end position="117"/>
    </location>
</feature>
<evidence type="ECO:0000256" key="1">
    <source>
        <dbReference type="ARBA" id="ARBA00023239"/>
    </source>
</evidence>
<comment type="caution">
    <text evidence="6">The sequence shown here is derived from an EMBL/GenBank/DDBJ whole genome shotgun (WGS) entry which is preliminary data.</text>
</comment>
<dbReference type="EMBL" id="JAAABJ010000210">
    <property type="protein sequence ID" value="NAW50160.1"/>
    <property type="molecule type" value="Genomic_DNA"/>
</dbReference>
<keyword evidence="1 3" id="KW-0456">Lyase</keyword>
<dbReference type="CDD" id="cd22268">
    <property type="entry name" value="DPBB_RlpA-like"/>
    <property type="match status" value="1"/>
</dbReference>
<dbReference type="NCBIfam" id="TIGR00413">
    <property type="entry name" value="rlpA"/>
    <property type="match status" value="1"/>
</dbReference>
<dbReference type="HAMAP" id="MF_02071">
    <property type="entry name" value="RlpA"/>
    <property type="match status" value="1"/>
</dbReference>
<dbReference type="GO" id="GO:0008932">
    <property type="term" value="F:lytic endotransglycosylase activity"/>
    <property type="evidence" value="ECO:0007669"/>
    <property type="project" value="UniProtKB-UniRule"/>
</dbReference>
<comment type="function">
    <text evidence="3">Lytic transglycosylase with a strong preference for naked glycan strands that lack stem peptides.</text>
</comment>
<dbReference type="SUPFAM" id="SSF50685">
    <property type="entry name" value="Barwin-like endoglucanases"/>
    <property type="match status" value="1"/>
</dbReference>
<comment type="similarity">
    <text evidence="3 4">Belongs to the RlpA family.</text>
</comment>
<keyword evidence="7" id="KW-1185">Reference proteome</keyword>
<dbReference type="PANTHER" id="PTHR34183">
    <property type="entry name" value="ENDOLYTIC PEPTIDOGLYCAN TRANSGLYCOSYLASE RLPA"/>
    <property type="match status" value="1"/>
</dbReference>
<protein>
    <recommendedName>
        <fullName evidence="3">Probable endolytic peptidoglycan transglycosylase RlpA</fullName>
        <ecNumber evidence="3">4.2.2.-</ecNumber>
    </recommendedName>
</protein>
<dbReference type="InterPro" id="IPR034718">
    <property type="entry name" value="RlpA"/>
</dbReference>